<evidence type="ECO:0000313" key="2">
    <source>
        <dbReference type="EMBL" id="KAF2544797.1"/>
    </source>
</evidence>
<accession>A0A3N6T6J1</accession>
<name>A0A3N6T6J1_BRACR</name>
<dbReference type="Proteomes" id="UP000266723">
    <property type="component" value="Unassembled WGS sequence"/>
</dbReference>
<gene>
    <name evidence="3" type="ORF">DY000_02046806</name>
    <name evidence="2" type="ORF">F2Q70_00020877</name>
</gene>
<comment type="caution">
    <text evidence="2">The sequence shown here is derived from an EMBL/GenBank/DDBJ whole genome shotgun (WGS) entry which is preliminary data.</text>
</comment>
<protein>
    <submittedName>
        <fullName evidence="2">Uncharacterized protein</fullName>
    </submittedName>
</protein>
<organism evidence="2">
    <name type="scientific">Brassica cretica</name>
    <name type="common">Mustard</name>
    <dbReference type="NCBI Taxonomy" id="69181"/>
    <lineage>
        <taxon>Eukaryota</taxon>
        <taxon>Viridiplantae</taxon>
        <taxon>Streptophyta</taxon>
        <taxon>Embryophyta</taxon>
        <taxon>Tracheophyta</taxon>
        <taxon>Spermatophyta</taxon>
        <taxon>Magnoliopsida</taxon>
        <taxon>eudicotyledons</taxon>
        <taxon>Gunneridae</taxon>
        <taxon>Pentapetalae</taxon>
        <taxon>rosids</taxon>
        <taxon>malvids</taxon>
        <taxon>Brassicales</taxon>
        <taxon>Brassicaceae</taxon>
        <taxon>Brassiceae</taxon>
        <taxon>Brassica</taxon>
    </lineage>
</organism>
<sequence length="165" mass="19280">MFQGLTGLLAKLHNQSSSVHKINNPTVRLKLENLDWIGSRSVKTGSNQTRSDHLSSHRFGSGHDQTEFKSVYSEFVQNILAEGFKSSVQDRNEARRPKHTEMNQRSRWSRLIFFFKNAPEERRWYSKARPSVCFSHDYLRNKESMQIVIVMCQLLKKLGKQVHNM</sequence>
<evidence type="ECO:0000313" key="3">
    <source>
        <dbReference type="EMBL" id="KAF3612097.1"/>
    </source>
</evidence>
<keyword evidence="4" id="KW-1185">Reference proteome</keyword>
<evidence type="ECO:0000313" key="4">
    <source>
        <dbReference type="Proteomes" id="UP000266723"/>
    </source>
</evidence>
<proteinExistence type="predicted"/>
<dbReference type="AlphaFoldDB" id="A0A3N6T6J1"/>
<reference evidence="3" key="2">
    <citation type="submission" date="2019-12" db="EMBL/GenBank/DDBJ databases">
        <authorList>
            <person name="Studholme D.J."/>
            <person name="Sarris P."/>
        </authorList>
    </citation>
    <scope>NUCLEOTIDE SEQUENCE</scope>
    <source>
        <strain evidence="3">PFS-1207/04</strain>
        <tissue evidence="3">Leaf</tissue>
    </source>
</reference>
<reference evidence="2" key="1">
    <citation type="submission" date="2019-12" db="EMBL/GenBank/DDBJ databases">
        <title>Genome sequencing and annotation of Brassica cretica.</title>
        <authorList>
            <person name="Studholme D.J."/>
            <person name="Sarris P.F."/>
        </authorList>
    </citation>
    <scope>NUCLEOTIDE SEQUENCE</scope>
    <source>
        <strain evidence="2">PFS-102/07</strain>
        <tissue evidence="2">Leaf</tissue>
    </source>
</reference>
<feature type="region of interest" description="Disordered" evidence="1">
    <location>
        <begin position="42"/>
        <end position="61"/>
    </location>
</feature>
<dbReference type="EMBL" id="QGKY02001925">
    <property type="protein sequence ID" value="KAF2544797.1"/>
    <property type="molecule type" value="Genomic_DNA"/>
</dbReference>
<reference evidence="3 4" key="3">
    <citation type="journal article" date="2020" name="BMC Genomics">
        <title>Intraspecific diversification of the crop wild relative Brassica cretica Lam. using demographic model selection.</title>
        <authorList>
            <person name="Kioukis A."/>
            <person name="Michalopoulou V.A."/>
            <person name="Briers L."/>
            <person name="Pirintsos S."/>
            <person name="Studholme D.J."/>
            <person name="Pavlidis P."/>
            <person name="Sarris P.F."/>
        </authorList>
    </citation>
    <scope>NUCLEOTIDE SEQUENCE [LARGE SCALE GENOMIC DNA]</scope>
    <source>
        <strain evidence="4">cv. PFS-1207/04</strain>
        <strain evidence="3">PFS-1207/04</strain>
    </source>
</reference>
<evidence type="ECO:0000256" key="1">
    <source>
        <dbReference type="SAM" id="MobiDB-lite"/>
    </source>
</evidence>
<dbReference type="EMBL" id="QGKV02000297">
    <property type="protein sequence ID" value="KAF3612097.1"/>
    <property type="molecule type" value="Genomic_DNA"/>
</dbReference>